<proteinExistence type="predicted"/>
<dbReference type="Proteomes" id="UP001500620">
    <property type="component" value="Unassembled WGS sequence"/>
</dbReference>
<dbReference type="EMBL" id="BAABAT010000089">
    <property type="protein sequence ID" value="GAA4264015.1"/>
    <property type="molecule type" value="Genomic_DNA"/>
</dbReference>
<dbReference type="RefSeq" id="WP_345144297.1">
    <property type="nucleotide sequence ID" value="NZ_BAABAT010000089.1"/>
</dbReference>
<sequence length="113" mass="12405">MTDFRVDTAKVDYSNSKLERVNRELVKLAADLQAAFEASTPVGKIRGPLDQQIADTINGSVPLVYEIIGAINRVAEGHIGNIEELRKILEETEAENERAAHVNSKPTRSGPVH</sequence>
<protein>
    <submittedName>
        <fullName evidence="2">Uncharacterized protein</fullName>
    </submittedName>
</protein>
<name>A0ABP8DVE8_9ACTN</name>
<keyword evidence="3" id="KW-1185">Reference proteome</keyword>
<evidence type="ECO:0000313" key="2">
    <source>
        <dbReference type="EMBL" id="GAA4264015.1"/>
    </source>
</evidence>
<evidence type="ECO:0000313" key="3">
    <source>
        <dbReference type="Proteomes" id="UP001500620"/>
    </source>
</evidence>
<evidence type="ECO:0000256" key="1">
    <source>
        <dbReference type="SAM" id="MobiDB-lite"/>
    </source>
</evidence>
<organism evidence="2 3">
    <name type="scientific">Dactylosporangium darangshiense</name>
    <dbReference type="NCBI Taxonomy" id="579108"/>
    <lineage>
        <taxon>Bacteria</taxon>
        <taxon>Bacillati</taxon>
        <taxon>Actinomycetota</taxon>
        <taxon>Actinomycetes</taxon>
        <taxon>Micromonosporales</taxon>
        <taxon>Micromonosporaceae</taxon>
        <taxon>Dactylosporangium</taxon>
    </lineage>
</organism>
<feature type="region of interest" description="Disordered" evidence="1">
    <location>
        <begin position="94"/>
        <end position="113"/>
    </location>
</feature>
<gene>
    <name evidence="2" type="ORF">GCM10022255_113780</name>
</gene>
<accession>A0ABP8DVE8</accession>
<comment type="caution">
    <text evidence="2">The sequence shown here is derived from an EMBL/GenBank/DDBJ whole genome shotgun (WGS) entry which is preliminary data.</text>
</comment>
<reference evidence="3" key="1">
    <citation type="journal article" date="2019" name="Int. J. Syst. Evol. Microbiol.">
        <title>The Global Catalogue of Microorganisms (GCM) 10K type strain sequencing project: providing services to taxonomists for standard genome sequencing and annotation.</title>
        <authorList>
            <consortium name="The Broad Institute Genomics Platform"/>
            <consortium name="The Broad Institute Genome Sequencing Center for Infectious Disease"/>
            <person name="Wu L."/>
            <person name="Ma J."/>
        </authorList>
    </citation>
    <scope>NUCLEOTIDE SEQUENCE [LARGE SCALE GENOMIC DNA]</scope>
    <source>
        <strain evidence="3">JCM 17441</strain>
    </source>
</reference>